<name>A0A1I2AYP5_9BACT</name>
<dbReference type="RefSeq" id="WP_091538745.1">
    <property type="nucleotide sequence ID" value="NZ_FONY01000002.1"/>
</dbReference>
<dbReference type="PANTHER" id="PTHR36234">
    <property type="entry name" value="LYSYL ENDOPEPTIDASE"/>
    <property type="match status" value="1"/>
</dbReference>
<evidence type="ECO:0008006" key="4">
    <source>
        <dbReference type="Google" id="ProtNLM"/>
    </source>
</evidence>
<feature type="signal peptide" evidence="1">
    <location>
        <begin position="1"/>
        <end position="19"/>
    </location>
</feature>
<reference evidence="2 3" key="1">
    <citation type="submission" date="2016-10" db="EMBL/GenBank/DDBJ databases">
        <authorList>
            <person name="de Groot N.N."/>
        </authorList>
    </citation>
    <scope>NUCLEOTIDE SEQUENCE [LARGE SCALE GENOMIC DNA]</scope>
    <source>
        <strain>GEY</strain>
        <strain evidence="3">DSM 9560</strain>
    </source>
</reference>
<feature type="chain" id="PRO_5011469718" description="Trypsin-like peptidase domain-containing protein" evidence="1">
    <location>
        <begin position="20"/>
        <end position="270"/>
    </location>
</feature>
<evidence type="ECO:0000256" key="1">
    <source>
        <dbReference type="SAM" id="SignalP"/>
    </source>
</evidence>
<dbReference type="STRING" id="1003.SAMN04488541_100261"/>
<dbReference type="AlphaFoldDB" id="A0A1I2AYP5"/>
<evidence type="ECO:0000313" key="3">
    <source>
        <dbReference type="Proteomes" id="UP000199513"/>
    </source>
</evidence>
<dbReference type="Proteomes" id="UP000199513">
    <property type="component" value="Unassembled WGS sequence"/>
</dbReference>
<dbReference type="EMBL" id="FONY01000002">
    <property type="protein sequence ID" value="SFE48889.1"/>
    <property type="molecule type" value="Genomic_DNA"/>
</dbReference>
<dbReference type="OrthoDB" id="905690at2"/>
<accession>A0A1I2AYP5</accession>
<organism evidence="2 3">
    <name type="scientific">Thermoflexibacter ruber</name>
    <dbReference type="NCBI Taxonomy" id="1003"/>
    <lineage>
        <taxon>Bacteria</taxon>
        <taxon>Pseudomonadati</taxon>
        <taxon>Bacteroidota</taxon>
        <taxon>Cytophagia</taxon>
        <taxon>Cytophagales</taxon>
        <taxon>Thermoflexibacteraceae</taxon>
        <taxon>Thermoflexibacter</taxon>
    </lineage>
</organism>
<protein>
    <recommendedName>
        <fullName evidence="4">Trypsin-like peptidase domain-containing protein</fullName>
    </recommendedName>
</protein>
<dbReference type="InterPro" id="IPR043504">
    <property type="entry name" value="Peptidase_S1_PA_chymotrypsin"/>
</dbReference>
<dbReference type="SUPFAM" id="SSF50494">
    <property type="entry name" value="Trypsin-like serine proteases"/>
    <property type="match status" value="1"/>
</dbReference>
<dbReference type="Gene3D" id="2.40.10.10">
    <property type="entry name" value="Trypsin-like serine proteases"/>
    <property type="match status" value="2"/>
</dbReference>
<sequence>MKKLFIFSFILLLAHGLCAQITTKRIKNQQLSQRKITDNQLFTPPTQIDLKKEINLNKLLQEDKADGEKGSPPRFGVAFETDLGLSNGRWTETLNGRVWQLQITSKKAYSLNLQFDQFKLAEGAELFIYNAEKSMEIGPITARENNKAGVFATDLIQGESIILELYEPLEIKEASILHINKVIHAYKDMFQAMSGGFGQSSSCNVNINCPAGNNWQQESNAVAMLLLANGDRFCSGALVNNATNNCQNFVPNLLTAFHCLDNNVDNVLQQ</sequence>
<keyword evidence="3" id="KW-1185">Reference proteome</keyword>
<keyword evidence="1" id="KW-0732">Signal</keyword>
<proteinExistence type="predicted"/>
<dbReference type="InterPro" id="IPR009003">
    <property type="entry name" value="Peptidase_S1_PA"/>
</dbReference>
<dbReference type="PANTHER" id="PTHR36234:SF5">
    <property type="entry name" value="LYSYL ENDOPEPTIDASE"/>
    <property type="match status" value="1"/>
</dbReference>
<evidence type="ECO:0000313" key="2">
    <source>
        <dbReference type="EMBL" id="SFE48889.1"/>
    </source>
</evidence>
<gene>
    <name evidence="2" type="ORF">SAMN04488541_100261</name>
</gene>